<sequence length="121" mass="13217">MYFGLAIAFAIAGFFVYWPALILAVLFLFASLLGDLRKLANSFQSHKSNTGAETDQPEERKADTTNPQQPPEKQAYSSPELYPKDEELQQEVNSSLVITVVIIGLLAIITLVAILSLSTSA</sequence>
<dbReference type="EMBL" id="FXWV01000015">
    <property type="protein sequence ID" value="SMR77588.1"/>
    <property type="molecule type" value="Genomic_DNA"/>
</dbReference>
<organism evidence="3 4">
    <name type="scientific">Marinobacterium sediminicola</name>
    <dbReference type="NCBI Taxonomy" id="518898"/>
    <lineage>
        <taxon>Bacteria</taxon>
        <taxon>Pseudomonadati</taxon>
        <taxon>Pseudomonadota</taxon>
        <taxon>Gammaproteobacteria</taxon>
        <taxon>Oceanospirillales</taxon>
        <taxon>Oceanospirillaceae</taxon>
        <taxon>Marinobacterium</taxon>
    </lineage>
</organism>
<feature type="transmembrane region" description="Helical" evidence="2">
    <location>
        <begin position="6"/>
        <end position="33"/>
    </location>
</feature>
<proteinExistence type="predicted"/>
<keyword evidence="2" id="KW-1133">Transmembrane helix</keyword>
<dbReference type="RefSeq" id="WP_239040825.1">
    <property type="nucleotide sequence ID" value="NZ_BAAAEY010000014.1"/>
</dbReference>
<dbReference type="Proteomes" id="UP001159257">
    <property type="component" value="Unassembled WGS sequence"/>
</dbReference>
<evidence type="ECO:0000256" key="2">
    <source>
        <dbReference type="SAM" id="Phobius"/>
    </source>
</evidence>
<keyword evidence="4" id="KW-1185">Reference proteome</keyword>
<keyword evidence="2" id="KW-0812">Transmembrane</keyword>
<evidence type="ECO:0000313" key="4">
    <source>
        <dbReference type="Proteomes" id="UP001159257"/>
    </source>
</evidence>
<evidence type="ECO:0000256" key="1">
    <source>
        <dbReference type="SAM" id="MobiDB-lite"/>
    </source>
</evidence>
<feature type="transmembrane region" description="Helical" evidence="2">
    <location>
        <begin position="96"/>
        <end position="117"/>
    </location>
</feature>
<protein>
    <submittedName>
        <fullName evidence="3">Uncharacterized protein</fullName>
    </submittedName>
</protein>
<accession>A0ABY1S2U6</accession>
<feature type="region of interest" description="Disordered" evidence="1">
    <location>
        <begin position="46"/>
        <end position="80"/>
    </location>
</feature>
<name>A0ABY1S2U6_9GAMM</name>
<evidence type="ECO:0000313" key="3">
    <source>
        <dbReference type="EMBL" id="SMR77588.1"/>
    </source>
</evidence>
<gene>
    <name evidence="3" type="ORF">SAMN04487964_1152</name>
</gene>
<reference evidence="3 4" key="1">
    <citation type="submission" date="2017-05" db="EMBL/GenBank/DDBJ databases">
        <authorList>
            <person name="Varghese N."/>
            <person name="Submissions S."/>
        </authorList>
    </citation>
    <scope>NUCLEOTIDE SEQUENCE [LARGE SCALE GENOMIC DNA]</scope>
    <source>
        <strain evidence="3 4">CGMCC 1.7287</strain>
    </source>
</reference>
<keyword evidence="2" id="KW-0472">Membrane</keyword>
<comment type="caution">
    <text evidence="3">The sequence shown here is derived from an EMBL/GenBank/DDBJ whole genome shotgun (WGS) entry which is preliminary data.</text>
</comment>